<dbReference type="AlphaFoldDB" id="A0A0B8T1G9"/>
<organism evidence="2 3">
    <name type="scientific">Sphingobacterium deserti</name>
    <dbReference type="NCBI Taxonomy" id="1229276"/>
    <lineage>
        <taxon>Bacteria</taxon>
        <taxon>Pseudomonadati</taxon>
        <taxon>Bacteroidota</taxon>
        <taxon>Sphingobacteriia</taxon>
        <taxon>Sphingobacteriales</taxon>
        <taxon>Sphingobacteriaceae</taxon>
        <taxon>Sphingobacterium</taxon>
    </lineage>
</organism>
<dbReference type="PATRIC" id="fig|1229276.3.peg.3679"/>
<feature type="chain" id="PRO_5002138542" description="DUF541 domain-containing protein" evidence="1">
    <location>
        <begin position="19"/>
        <end position="206"/>
    </location>
</feature>
<keyword evidence="1" id="KW-0732">Signal</keyword>
<dbReference type="OrthoDB" id="6021921at2"/>
<keyword evidence="3" id="KW-1185">Reference proteome</keyword>
<dbReference type="EMBL" id="JJMU01000066">
    <property type="protein sequence ID" value="KGE12523.1"/>
    <property type="molecule type" value="Genomic_DNA"/>
</dbReference>
<name>A0A0B8T1G9_9SPHI</name>
<dbReference type="Proteomes" id="UP000031802">
    <property type="component" value="Unassembled WGS sequence"/>
</dbReference>
<protein>
    <recommendedName>
        <fullName evidence="4">DUF541 domain-containing protein</fullName>
    </recommendedName>
</protein>
<reference evidence="2 3" key="2">
    <citation type="journal article" date="2015" name="PLoS ONE">
        <title>Whole-Genome Optical Mapping and Finished Genome Sequence of Sphingobacterium deserti sp. nov., a New Species Isolated from the Western Desert of China.</title>
        <authorList>
            <person name="Teng C."/>
            <person name="Zhou Z."/>
            <person name="Molnar I."/>
            <person name="Li X."/>
            <person name="Tang R."/>
            <person name="Chen M."/>
            <person name="Wang L."/>
            <person name="Su S."/>
            <person name="Zhang W."/>
            <person name="Lin M."/>
        </authorList>
    </citation>
    <scope>NUCLEOTIDE SEQUENCE [LARGE SCALE GENOMIC DNA]</scope>
    <source>
        <strain evidence="3">ACCC05744</strain>
    </source>
</reference>
<evidence type="ECO:0000313" key="3">
    <source>
        <dbReference type="Proteomes" id="UP000031802"/>
    </source>
</evidence>
<evidence type="ECO:0008006" key="4">
    <source>
        <dbReference type="Google" id="ProtNLM"/>
    </source>
</evidence>
<feature type="signal peptide" evidence="1">
    <location>
        <begin position="1"/>
        <end position="18"/>
    </location>
</feature>
<proteinExistence type="predicted"/>
<sequence>MKHIKIFLCILFSTTAGAVFSQALESPFIEVRGMAKIERAIKSYTINVVISEDLGYSEEKRSFDDVKNTFFDQAKAAGLDITKFKEDKLTYALTQYGVGSLYSFETANTEDVILLNKLVVDKTGTVSIFSRSVTYLPIKDFGKIIAAAFSDGKERAELIAATMGKQLGTLLTTVDYSTLNVVEEDTLYYQTKENNYYYLSLKYEVK</sequence>
<reference evidence="3" key="1">
    <citation type="submission" date="2014-04" db="EMBL/GenBank/DDBJ databases">
        <title>Whole-Genome optical mapping and complete genome sequence of Sphingobacterium deserti sp. nov., a new spaces isolated from desert in the west of China.</title>
        <authorList>
            <person name="Teng C."/>
            <person name="Zhou Z."/>
            <person name="Li X."/>
            <person name="Chen M."/>
            <person name="Lin M."/>
            <person name="Wang L."/>
            <person name="Su S."/>
            <person name="Zhang C."/>
            <person name="Zhang W."/>
        </authorList>
    </citation>
    <scope>NUCLEOTIDE SEQUENCE [LARGE SCALE GENOMIC DNA]</scope>
    <source>
        <strain evidence="3">ACCC05744</strain>
    </source>
</reference>
<gene>
    <name evidence="2" type="ORF">DI53_3563</name>
</gene>
<evidence type="ECO:0000313" key="2">
    <source>
        <dbReference type="EMBL" id="KGE12523.1"/>
    </source>
</evidence>
<evidence type="ECO:0000256" key="1">
    <source>
        <dbReference type="SAM" id="SignalP"/>
    </source>
</evidence>
<comment type="caution">
    <text evidence="2">The sequence shown here is derived from an EMBL/GenBank/DDBJ whole genome shotgun (WGS) entry which is preliminary data.</text>
</comment>
<accession>A0A0B8T1G9</accession>
<dbReference type="RefSeq" id="WP_131555352.1">
    <property type="nucleotide sequence ID" value="NZ_JJMU01000066.1"/>
</dbReference>